<reference evidence="9 10" key="1">
    <citation type="submission" date="2019-02" db="EMBL/GenBank/DDBJ databases">
        <title>Genome sequencing of the rare red list fungi Antrodiella citrinella (Flaviporus citrinellus).</title>
        <authorList>
            <person name="Buettner E."/>
            <person name="Kellner H."/>
        </authorList>
    </citation>
    <scope>NUCLEOTIDE SEQUENCE [LARGE SCALE GENOMIC DNA]</scope>
    <source>
        <strain evidence="9 10">DSM 108506</strain>
    </source>
</reference>
<dbReference type="AlphaFoldDB" id="A0A4S4MQU6"/>
<dbReference type="GO" id="GO:0046872">
    <property type="term" value="F:metal ion binding"/>
    <property type="evidence" value="ECO:0007669"/>
    <property type="project" value="UniProtKB-KW"/>
</dbReference>
<keyword evidence="10" id="KW-1185">Reference proteome</keyword>
<sequence length="271" mass="29581">MKGAESGKDDYSEYDTPHLIMTYTALLSLAILRDDFERLNKPGILKLVRSCQRADGSFTSLPNGGDSDLRQVYCAFAISSILDDWSGIDVGSAVKYIQRCSNYEGGYGQSPGGEALGGTTYCALASLYLALSQSTSSVSPHLSPEERTRTIRWLLQNQTPVGGFSGRTNKVPDACYCFWAGASLHILGASEYVNVTALASFLSKCQFKFGGIAKAPEDTPDPYHTYMAVAALALYPPEGADKSYNLPKLNALWNTTEDTAEWIRSHIQRRS</sequence>
<evidence type="ECO:0000256" key="3">
    <source>
        <dbReference type="ARBA" id="ARBA00022602"/>
    </source>
</evidence>
<dbReference type="PANTHER" id="PTHR11774:SF4">
    <property type="entry name" value="GERANYLGERANYL TRANSFERASE TYPE-1 SUBUNIT BETA"/>
    <property type="match status" value="1"/>
</dbReference>
<keyword evidence="3" id="KW-0637">Prenyltransferase</keyword>
<keyword evidence="6" id="KW-0677">Repeat</keyword>
<evidence type="ECO:0000313" key="10">
    <source>
        <dbReference type="Proteomes" id="UP000308730"/>
    </source>
</evidence>
<evidence type="ECO:0000256" key="1">
    <source>
        <dbReference type="ARBA" id="ARBA00001947"/>
    </source>
</evidence>
<dbReference type="GO" id="GO:0004662">
    <property type="term" value="F:CAAX-protein geranylgeranyltransferase activity"/>
    <property type="evidence" value="ECO:0007669"/>
    <property type="project" value="TreeGrafter"/>
</dbReference>
<evidence type="ECO:0000256" key="4">
    <source>
        <dbReference type="ARBA" id="ARBA00022679"/>
    </source>
</evidence>
<comment type="caution">
    <text evidence="9">The sequence shown here is derived from an EMBL/GenBank/DDBJ whole genome shotgun (WGS) entry which is preliminary data.</text>
</comment>
<keyword evidence="4" id="KW-0808">Transferase</keyword>
<dbReference type="OrthoDB" id="24893at2759"/>
<keyword evidence="7" id="KW-0862">Zinc</keyword>
<organism evidence="9 10">
    <name type="scientific">Antrodiella citrinella</name>
    <dbReference type="NCBI Taxonomy" id="2447956"/>
    <lineage>
        <taxon>Eukaryota</taxon>
        <taxon>Fungi</taxon>
        <taxon>Dikarya</taxon>
        <taxon>Basidiomycota</taxon>
        <taxon>Agaricomycotina</taxon>
        <taxon>Agaricomycetes</taxon>
        <taxon>Polyporales</taxon>
        <taxon>Steccherinaceae</taxon>
        <taxon>Antrodiella</taxon>
    </lineage>
</organism>
<keyword evidence="5" id="KW-0479">Metal-binding</keyword>
<dbReference type="Pfam" id="PF00432">
    <property type="entry name" value="Prenyltrans"/>
    <property type="match status" value="1"/>
</dbReference>
<dbReference type="Proteomes" id="UP000308730">
    <property type="component" value="Unassembled WGS sequence"/>
</dbReference>
<evidence type="ECO:0000256" key="5">
    <source>
        <dbReference type="ARBA" id="ARBA00022723"/>
    </source>
</evidence>
<evidence type="ECO:0000256" key="2">
    <source>
        <dbReference type="ARBA" id="ARBA00010497"/>
    </source>
</evidence>
<protein>
    <recommendedName>
        <fullName evidence="8">Prenyltransferase alpha-alpha toroid domain-containing protein</fullName>
    </recommendedName>
</protein>
<dbReference type="InterPro" id="IPR008930">
    <property type="entry name" value="Terpenoid_cyclase/PrenylTrfase"/>
</dbReference>
<dbReference type="InterPro" id="IPR001330">
    <property type="entry name" value="Prenyltrans"/>
</dbReference>
<proteinExistence type="inferred from homology"/>
<evidence type="ECO:0000259" key="8">
    <source>
        <dbReference type="Pfam" id="PF00432"/>
    </source>
</evidence>
<name>A0A4S4MQU6_9APHY</name>
<dbReference type="EMBL" id="SGPM01000235">
    <property type="protein sequence ID" value="THH27658.1"/>
    <property type="molecule type" value="Genomic_DNA"/>
</dbReference>
<evidence type="ECO:0000256" key="6">
    <source>
        <dbReference type="ARBA" id="ARBA00022737"/>
    </source>
</evidence>
<evidence type="ECO:0000313" key="9">
    <source>
        <dbReference type="EMBL" id="THH27658.1"/>
    </source>
</evidence>
<evidence type="ECO:0000256" key="7">
    <source>
        <dbReference type="ARBA" id="ARBA00022833"/>
    </source>
</evidence>
<accession>A0A4S4MQU6</accession>
<dbReference type="Gene3D" id="1.50.10.20">
    <property type="match status" value="1"/>
</dbReference>
<feature type="domain" description="Prenyltransferase alpha-alpha toroid" evidence="8">
    <location>
        <begin position="12"/>
        <end position="238"/>
    </location>
</feature>
<comment type="similarity">
    <text evidence="2">Belongs to the protein prenyltransferase subunit beta family.</text>
</comment>
<gene>
    <name evidence="9" type="ORF">EUX98_g6538</name>
</gene>
<comment type="cofactor">
    <cofactor evidence="1">
        <name>Zn(2+)</name>
        <dbReference type="ChEBI" id="CHEBI:29105"/>
    </cofactor>
</comment>
<dbReference type="InterPro" id="IPR045089">
    <property type="entry name" value="PGGT1B-like"/>
</dbReference>
<dbReference type="SUPFAM" id="SSF48239">
    <property type="entry name" value="Terpenoid cyclases/Protein prenyltransferases"/>
    <property type="match status" value="1"/>
</dbReference>
<dbReference type="PANTHER" id="PTHR11774">
    <property type="entry name" value="GERANYLGERANYL TRANSFERASE TYPE BETA SUBUNIT"/>
    <property type="match status" value="1"/>
</dbReference>
<dbReference type="GO" id="GO:0005953">
    <property type="term" value="C:CAAX-protein geranylgeranyltransferase complex"/>
    <property type="evidence" value="ECO:0007669"/>
    <property type="project" value="TreeGrafter"/>
</dbReference>